<evidence type="ECO:0000256" key="1">
    <source>
        <dbReference type="ARBA" id="ARBA00010617"/>
    </source>
</evidence>
<dbReference type="GO" id="GO:0005506">
    <property type="term" value="F:iron ion binding"/>
    <property type="evidence" value="ECO:0007669"/>
    <property type="project" value="InterPro"/>
</dbReference>
<dbReference type="GO" id="GO:0020037">
    <property type="term" value="F:heme binding"/>
    <property type="evidence" value="ECO:0007669"/>
    <property type="project" value="InterPro"/>
</dbReference>
<keyword evidence="5" id="KW-0408">Iron</keyword>
<keyword evidence="3" id="KW-0479">Metal-binding</keyword>
<comment type="similarity">
    <text evidence="1">Belongs to the cytochrome P450 family.</text>
</comment>
<keyword evidence="2" id="KW-0349">Heme</keyword>
<keyword evidence="4" id="KW-0560">Oxidoreductase</keyword>
<dbReference type="EMBL" id="CAJPIZ010022003">
    <property type="protein sequence ID" value="CAG2117805.1"/>
    <property type="molecule type" value="Genomic_DNA"/>
</dbReference>
<proteinExistence type="inferred from homology"/>
<evidence type="ECO:0000256" key="5">
    <source>
        <dbReference type="ARBA" id="ARBA00023004"/>
    </source>
</evidence>
<evidence type="ECO:0000256" key="3">
    <source>
        <dbReference type="ARBA" id="ARBA00022723"/>
    </source>
</evidence>
<evidence type="ECO:0000256" key="4">
    <source>
        <dbReference type="ARBA" id="ARBA00023002"/>
    </source>
</evidence>
<dbReference type="GO" id="GO:0008395">
    <property type="term" value="F:steroid hydroxylase activity"/>
    <property type="evidence" value="ECO:0007669"/>
    <property type="project" value="TreeGrafter"/>
</dbReference>
<reference evidence="7" key="1">
    <citation type="submission" date="2020-11" db="EMBL/GenBank/DDBJ databases">
        <authorList>
            <person name="Tran Van P."/>
        </authorList>
    </citation>
    <scope>NUCLEOTIDE SEQUENCE</scope>
</reference>
<dbReference type="AlphaFoldDB" id="A0A7R9LCW7"/>
<dbReference type="InterPro" id="IPR036396">
    <property type="entry name" value="Cyt_P450_sf"/>
</dbReference>
<dbReference type="InterPro" id="IPR050705">
    <property type="entry name" value="Cytochrome_P450_3A"/>
</dbReference>
<dbReference type="OrthoDB" id="6435524at2759"/>
<accession>A0A7R9LCW7</accession>
<keyword evidence="8" id="KW-1185">Reference proteome</keyword>
<dbReference type="Proteomes" id="UP000759131">
    <property type="component" value="Unassembled WGS sequence"/>
</dbReference>
<dbReference type="PANTHER" id="PTHR24302">
    <property type="entry name" value="CYTOCHROME P450 FAMILY 3"/>
    <property type="match status" value="1"/>
</dbReference>
<dbReference type="PANTHER" id="PTHR24302:SF15">
    <property type="entry name" value="FATTY-ACID PEROXYGENASE"/>
    <property type="match status" value="1"/>
</dbReference>
<feature type="non-terminal residue" evidence="7">
    <location>
        <position position="64"/>
    </location>
</feature>
<evidence type="ECO:0000313" key="8">
    <source>
        <dbReference type="Proteomes" id="UP000759131"/>
    </source>
</evidence>
<dbReference type="GO" id="GO:0016705">
    <property type="term" value="F:oxidoreductase activity, acting on paired donors, with incorporation or reduction of molecular oxygen"/>
    <property type="evidence" value="ECO:0007669"/>
    <property type="project" value="InterPro"/>
</dbReference>
<dbReference type="SUPFAM" id="SSF48264">
    <property type="entry name" value="Cytochrome P450"/>
    <property type="match status" value="1"/>
</dbReference>
<dbReference type="EMBL" id="OC876578">
    <property type="protein sequence ID" value="CAD7639362.1"/>
    <property type="molecule type" value="Genomic_DNA"/>
</dbReference>
<organism evidence="7">
    <name type="scientific">Medioppia subpectinata</name>
    <dbReference type="NCBI Taxonomy" id="1979941"/>
    <lineage>
        <taxon>Eukaryota</taxon>
        <taxon>Metazoa</taxon>
        <taxon>Ecdysozoa</taxon>
        <taxon>Arthropoda</taxon>
        <taxon>Chelicerata</taxon>
        <taxon>Arachnida</taxon>
        <taxon>Acari</taxon>
        <taxon>Acariformes</taxon>
        <taxon>Sarcoptiformes</taxon>
        <taxon>Oribatida</taxon>
        <taxon>Brachypylina</taxon>
        <taxon>Oppioidea</taxon>
        <taxon>Oppiidae</taxon>
        <taxon>Medioppia</taxon>
    </lineage>
</organism>
<keyword evidence="6" id="KW-0503">Monooxygenase</keyword>
<dbReference type="Gene3D" id="1.10.630.10">
    <property type="entry name" value="Cytochrome P450"/>
    <property type="match status" value="1"/>
</dbReference>
<evidence type="ECO:0000313" key="7">
    <source>
        <dbReference type="EMBL" id="CAD7639362.1"/>
    </source>
</evidence>
<evidence type="ECO:0000256" key="2">
    <source>
        <dbReference type="ARBA" id="ARBA00022617"/>
    </source>
</evidence>
<protein>
    <submittedName>
        <fullName evidence="7">Uncharacterized protein</fullName>
    </submittedName>
</protein>
<name>A0A7R9LCW7_9ACAR</name>
<evidence type="ECO:0000256" key="6">
    <source>
        <dbReference type="ARBA" id="ARBA00023033"/>
    </source>
</evidence>
<sequence length="64" mass="7585">MGAYSVYELARPTLTVAEPALVKQILVKEFHKFRNRMPETDPNGRFPRNMFNARDGHWKRLRLI</sequence>
<gene>
    <name evidence="7" type="ORF">OSB1V03_LOCUS17758</name>
</gene>